<protein>
    <submittedName>
        <fullName evidence="3">DUF4412 domain-containing protein</fullName>
    </submittedName>
</protein>
<reference evidence="3 4" key="1">
    <citation type="submission" date="2019-06" db="EMBL/GenBank/DDBJ databases">
        <title>Complete genome sequence of Antarcticibacterium flavum KCTC 52984T from an Antarctic marine sediment.</title>
        <authorList>
            <person name="Lee Y.M."/>
            <person name="Shin S.C."/>
        </authorList>
    </citation>
    <scope>NUCLEOTIDE SEQUENCE [LARGE SCALE GENOMIC DNA]</scope>
    <source>
        <strain evidence="3 4">KCTC 52984</strain>
    </source>
</reference>
<dbReference type="EMBL" id="CP040812">
    <property type="protein sequence ID" value="QCY69424.1"/>
    <property type="molecule type" value="Genomic_DNA"/>
</dbReference>
<dbReference type="Proteomes" id="UP000309016">
    <property type="component" value="Chromosome"/>
</dbReference>
<keyword evidence="4" id="KW-1185">Reference proteome</keyword>
<dbReference type="InterPro" id="IPR025524">
    <property type="entry name" value="DUF4412"/>
</dbReference>
<proteinExistence type="predicted"/>
<feature type="signal peptide" evidence="1">
    <location>
        <begin position="1"/>
        <end position="23"/>
    </location>
</feature>
<name>A0A5B7X1F6_9FLAO</name>
<dbReference type="Pfam" id="PF14371">
    <property type="entry name" value="DUF4412"/>
    <property type="match status" value="1"/>
</dbReference>
<keyword evidence="1" id="KW-0732">Signal</keyword>
<evidence type="ECO:0000313" key="3">
    <source>
        <dbReference type="EMBL" id="QCY69424.1"/>
    </source>
</evidence>
<dbReference type="KEGG" id="afla:FHG64_08475"/>
<gene>
    <name evidence="3" type="ORF">FHG64_08475</name>
</gene>
<sequence>MYTMKKVLITGILVAFCALPLQAQFLKKLQKKVEQRVENTVTNKVADKAAAEAGKSMDNMLNFDFGKTGFAPGFEMVDVAEVPEVYEFEWRYVMTMNTAQGDMEMEYFLKKDAPYFGIRMPQNDVFMVMDHKRQMNVMYMNSGENKMVMATKMPELTAEDMKEAEEYNEEMSFKPIGSKEILGYDCKGFQAENEDMVYTFYVTSEPEISFNDIYRNENTQLPKGFDPQWLEDANGLMMQMIMEGKKKAKENVSMTCTALEKKPFSIQKNEYKSMAGE</sequence>
<evidence type="ECO:0000259" key="2">
    <source>
        <dbReference type="Pfam" id="PF14371"/>
    </source>
</evidence>
<evidence type="ECO:0000313" key="4">
    <source>
        <dbReference type="Proteomes" id="UP000309016"/>
    </source>
</evidence>
<organism evidence="3 4">
    <name type="scientific">Antarcticibacterium flavum</name>
    <dbReference type="NCBI Taxonomy" id="2058175"/>
    <lineage>
        <taxon>Bacteria</taxon>
        <taxon>Pseudomonadati</taxon>
        <taxon>Bacteroidota</taxon>
        <taxon>Flavobacteriia</taxon>
        <taxon>Flavobacteriales</taxon>
        <taxon>Flavobacteriaceae</taxon>
        <taxon>Antarcticibacterium</taxon>
    </lineage>
</organism>
<feature type="domain" description="DUF4412" evidence="2">
    <location>
        <begin position="90"/>
        <end position="241"/>
    </location>
</feature>
<dbReference type="AlphaFoldDB" id="A0A5B7X1F6"/>
<accession>A0A5B7X1F6</accession>
<feature type="chain" id="PRO_5023056198" evidence="1">
    <location>
        <begin position="24"/>
        <end position="277"/>
    </location>
</feature>
<evidence type="ECO:0000256" key="1">
    <source>
        <dbReference type="SAM" id="SignalP"/>
    </source>
</evidence>
<dbReference type="OrthoDB" id="1524221at2"/>